<dbReference type="InterPro" id="IPR011053">
    <property type="entry name" value="Single_hybrid_motif"/>
</dbReference>
<dbReference type="Gene3D" id="3.30.559.10">
    <property type="entry name" value="Chloramphenicol acetyltransferase-like domain"/>
    <property type="match status" value="1"/>
</dbReference>
<feature type="region of interest" description="Disordered" evidence="9">
    <location>
        <begin position="87"/>
        <end position="146"/>
    </location>
</feature>
<dbReference type="SUPFAM" id="SSF52777">
    <property type="entry name" value="CoA-dependent acyltransferases"/>
    <property type="match status" value="1"/>
</dbReference>
<evidence type="ECO:0000256" key="2">
    <source>
        <dbReference type="ARBA" id="ARBA00011484"/>
    </source>
</evidence>
<evidence type="ECO:0000313" key="13">
    <source>
        <dbReference type="Proteomes" id="UP000595460"/>
    </source>
</evidence>
<keyword evidence="12" id="KW-0670">Pyruvate</keyword>
<dbReference type="InterPro" id="IPR000089">
    <property type="entry name" value="Biotin_lipoyl"/>
</dbReference>
<dbReference type="PANTHER" id="PTHR23151">
    <property type="entry name" value="DIHYDROLIPOAMIDE ACETYL/SUCCINYL-TRANSFERASE-RELATED"/>
    <property type="match status" value="1"/>
</dbReference>
<dbReference type="PANTHER" id="PTHR23151:SF90">
    <property type="entry name" value="DIHYDROLIPOYLLYSINE-RESIDUE ACETYLTRANSFERASE COMPONENT OF PYRUVATE DEHYDROGENASE COMPLEX, MITOCHONDRIAL-RELATED"/>
    <property type="match status" value="1"/>
</dbReference>
<dbReference type="InterPro" id="IPR001078">
    <property type="entry name" value="2-oxoacid_DH_actylTfrase"/>
</dbReference>
<comment type="subunit">
    <text evidence="2">Forms a 24-polypeptide structural core with octahedral symmetry.</text>
</comment>
<dbReference type="InterPro" id="IPR004167">
    <property type="entry name" value="PSBD"/>
</dbReference>
<evidence type="ECO:0000256" key="3">
    <source>
        <dbReference type="ARBA" id="ARBA00022679"/>
    </source>
</evidence>
<evidence type="ECO:0000259" key="10">
    <source>
        <dbReference type="PROSITE" id="PS50968"/>
    </source>
</evidence>
<dbReference type="PROSITE" id="PS50968">
    <property type="entry name" value="BIOTINYL_LIPOYL"/>
    <property type="match status" value="1"/>
</dbReference>
<protein>
    <recommendedName>
        <fullName evidence="8">Acetyltransferase component of pyruvate dehydrogenase complex</fullName>
        <ecNumber evidence="8">2.3.1.12</ecNumber>
    </recommendedName>
</protein>
<gene>
    <name evidence="12" type="ORF">JI749_11550</name>
</gene>
<dbReference type="SUPFAM" id="SSF47005">
    <property type="entry name" value="Peripheral subunit-binding domain of 2-oxo acid dehydrogenase complex"/>
    <property type="match status" value="1"/>
</dbReference>
<comment type="cofactor">
    <cofactor evidence="8">
        <name>(R)-lipoate</name>
        <dbReference type="ChEBI" id="CHEBI:83088"/>
    </cofactor>
    <text evidence="8">Binds 1 lipoyl cofactor covalently.</text>
</comment>
<keyword evidence="13" id="KW-1185">Reference proteome</keyword>
<dbReference type="RefSeq" id="WP_201653791.1">
    <property type="nucleotide sequence ID" value="NZ_CP068047.1"/>
</dbReference>
<feature type="compositionally biased region" description="Low complexity" evidence="9">
    <location>
        <begin position="116"/>
        <end position="138"/>
    </location>
</feature>
<evidence type="ECO:0000313" key="12">
    <source>
        <dbReference type="EMBL" id="QQR35010.1"/>
    </source>
</evidence>
<dbReference type="InterPro" id="IPR006257">
    <property type="entry name" value="LAT1"/>
</dbReference>
<name>A0ABX7BSX5_9HYPH</name>
<dbReference type="InterPro" id="IPR036625">
    <property type="entry name" value="E3-bd_dom_sf"/>
</dbReference>
<dbReference type="CDD" id="cd06849">
    <property type="entry name" value="lipoyl_domain"/>
    <property type="match status" value="1"/>
</dbReference>
<proteinExistence type="inferred from homology"/>
<keyword evidence="3 8" id="KW-0808">Transferase</keyword>
<evidence type="ECO:0000256" key="6">
    <source>
        <dbReference type="ARBA" id="ARBA00025211"/>
    </source>
</evidence>
<reference evidence="12 13" key="1">
    <citation type="submission" date="2021-01" db="EMBL/GenBank/DDBJ databases">
        <title>Genome seq and assembly of Devosia sp. G19.</title>
        <authorList>
            <person name="Chhetri G."/>
        </authorList>
    </citation>
    <scope>NUCLEOTIDE SEQUENCE [LARGE SCALE GENOMIC DNA]</scope>
    <source>
        <strain evidence="12 13">G19</strain>
    </source>
</reference>
<dbReference type="InterPro" id="IPR045257">
    <property type="entry name" value="E2/Pdx1"/>
</dbReference>
<dbReference type="Pfam" id="PF00198">
    <property type="entry name" value="2-oxoacid_dh"/>
    <property type="match status" value="1"/>
</dbReference>
<evidence type="ECO:0000256" key="7">
    <source>
        <dbReference type="ARBA" id="ARBA00048370"/>
    </source>
</evidence>
<evidence type="ECO:0000259" key="11">
    <source>
        <dbReference type="PROSITE" id="PS51826"/>
    </source>
</evidence>
<evidence type="ECO:0000256" key="9">
    <source>
        <dbReference type="SAM" id="MobiDB-lite"/>
    </source>
</evidence>
<dbReference type="PROSITE" id="PS51826">
    <property type="entry name" value="PSBD"/>
    <property type="match status" value="1"/>
</dbReference>
<dbReference type="Gene3D" id="4.10.320.10">
    <property type="entry name" value="E3-binding domain"/>
    <property type="match status" value="1"/>
</dbReference>
<evidence type="ECO:0000256" key="5">
    <source>
        <dbReference type="ARBA" id="ARBA00023315"/>
    </source>
</evidence>
<dbReference type="Pfam" id="PF02817">
    <property type="entry name" value="E3_binding"/>
    <property type="match status" value="1"/>
</dbReference>
<dbReference type="Pfam" id="PF00364">
    <property type="entry name" value="Biotin_lipoyl"/>
    <property type="match status" value="1"/>
</dbReference>
<dbReference type="NCBIfam" id="TIGR01349">
    <property type="entry name" value="PDHac_trf_mito"/>
    <property type="match status" value="1"/>
</dbReference>
<dbReference type="PROSITE" id="PS00189">
    <property type="entry name" value="LIPOYL"/>
    <property type="match status" value="1"/>
</dbReference>
<accession>A0ABX7BSX5</accession>
<comment type="catalytic activity">
    <reaction evidence="7 8">
        <text>N(6)-[(R)-dihydrolipoyl]-L-lysyl-[protein] + acetyl-CoA = N(6)-[(R)-S(8)-acetyldihydrolipoyl]-L-lysyl-[protein] + CoA</text>
        <dbReference type="Rhea" id="RHEA:17017"/>
        <dbReference type="Rhea" id="RHEA-COMP:10475"/>
        <dbReference type="Rhea" id="RHEA-COMP:10478"/>
        <dbReference type="ChEBI" id="CHEBI:57287"/>
        <dbReference type="ChEBI" id="CHEBI:57288"/>
        <dbReference type="ChEBI" id="CHEBI:83100"/>
        <dbReference type="ChEBI" id="CHEBI:83111"/>
        <dbReference type="EC" id="2.3.1.12"/>
    </reaction>
</comment>
<dbReference type="Proteomes" id="UP000595460">
    <property type="component" value="Chromosome"/>
</dbReference>
<evidence type="ECO:0000256" key="4">
    <source>
        <dbReference type="ARBA" id="ARBA00022823"/>
    </source>
</evidence>
<dbReference type="SUPFAM" id="SSF51230">
    <property type="entry name" value="Single hybrid motif"/>
    <property type="match status" value="1"/>
</dbReference>
<sequence length="460" mass="47576">MPIDITMPALSPTMEEGKLAKWHVKEGDSVSSGDVIAEIETDKATMEVEAVDEGKIGKIMVAEGTENVKVNAVIAVLLQEGESADTVAAPKAAPAPAPEAKTEQPKADAGATMRENTATQAAPTANANTGTSAPTAATKPADGNFQGNGKVFASPLARRLAKEAGIDVSGISGSGPKGRVVKSDVEAAKSGKAPLKAAASAPATGAGVAAPAGGMTKAQVLALYPEGSYELVPNDGMRKVVAARLTESKQTVPHFYLTLDCKIDALLAAREQINASAPKGKDGKPGYKLSVNDFVMKAWAVALQRVPTANATWAGDSILYHKRSDVAVAVSVPGGLFTPVVKSCDTKTLREISEEVKDLATRARGKKLAPHEYQGGSTSVSNLGMFGIKEFAAVINPPHGTILAVGVGEERVYADKGEIKIAQFMTVTLSCDHRAVDGALGAEVLGVFKGLIENPVMMLA</sequence>
<dbReference type="InterPro" id="IPR003016">
    <property type="entry name" value="2-oxoA_DH_lipoyl-BS"/>
</dbReference>
<dbReference type="GO" id="GO:0004742">
    <property type="term" value="F:dihydrolipoyllysine-residue acetyltransferase activity"/>
    <property type="evidence" value="ECO:0007669"/>
    <property type="project" value="UniProtKB-EC"/>
</dbReference>
<organism evidence="12 13">
    <name type="scientific">Devosia oryziradicis</name>
    <dbReference type="NCBI Taxonomy" id="2801335"/>
    <lineage>
        <taxon>Bacteria</taxon>
        <taxon>Pseudomonadati</taxon>
        <taxon>Pseudomonadota</taxon>
        <taxon>Alphaproteobacteria</taxon>
        <taxon>Hyphomicrobiales</taxon>
        <taxon>Devosiaceae</taxon>
        <taxon>Devosia</taxon>
    </lineage>
</organism>
<comment type="function">
    <text evidence="6">The pyruvate dehydrogenase complex catalyzes the overall conversion of pyruvate to acetyl-CoA and CO(2). It contains multiple copies of three enzymatic components: pyruvate dehydrogenase (E1), dihydrolipoamide acetyltransferase (E2) and lipoamide dehydrogenase (E3).</text>
</comment>
<keyword evidence="5 8" id="KW-0012">Acyltransferase</keyword>
<dbReference type="EC" id="2.3.1.12" evidence="8"/>
<dbReference type="EMBL" id="CP068047">
    <property type="protein sequence ID" value="QQR35010.1"/>
    <property type="molecule type" value="Genomic_DNA"/>
</dbReference>
<feature type="domain" description="Lipoyl-binding" evidence="10">
    <location>
        <begin position="2"/>
        <end position="78"/>
    </location>
</feature>
<comment type="similarity">
    <text evidence="1 8">Belongs to the 2-oxoacid dehydrogenase family.</text>
</comment>
<dbReference type="InterPro" id="IPR023213">
    <property type="entry name" value="CAT-like_dom_sf"/>
</dbReference>
<evidence type="ECO:0000256" key="8">
    <source>
        <dbReference type="RuleBase" id="RU361137"/>
    </source>
</evidence>
<feature type="domain" description="Peripheral subunit-binding (PSBD)" evidence="11">
    <location>
        <begin position="152"/>
        <end position="189"/>
    </location>
</feature>
<keyword evidence="4 8" id="KW-0450">Lipoyl</keyword>
<evidence type="ECO:0000256" key="1">
    <source>
        <dbReference type="ARBA" id="ARBA00007317"/>
    </source>
</evidence>
<dbReference type="Gene3D" id="2.40.50.100">
    <property type="match status" value="1"/>
</dbReference>